<feature type="region of interest" description="Disordered" evidence="4">
    <location>
        <begin position="763"/>
        <end position="792"/>
    </location>
</feature>
<keyword evidence="6" id="KW-0808">Transferase</keyword>
<dbReference type="PROSITE" id="PS00107">
    <property type="entry name" value="PROTEIN_KINASE_ATP"/>
    <property type="match status" value="1"/>
</dbReference>
<evidence type="ECO:0000259" key="5">
    <source>
        <dbReference type="PROSITE" id="PS50011"/>
    </source>
</evidence>
<dbReference type="PANTHER" id="PTHR23257:SF841">
    <property type="entry name" value="SERINE_THREONINE-PROTEIN KINASE DDB_G0290621-RELATED"/>
    <property type="match status" value="1"/>
</dbReference>
<keyword evidence="1 3" id="KW-0547">Nucleotide-binding</keyword>
<dbReference type="Pfam" id="PF13306">
    <property type="entry name" value="LRR_5"/>
    <property type="match status" value="3"/>
</dbReference>
<gene>
    <name evidence="6" type="ORF">M9Y10_035488</name>
</gene>
<dbReference type="SUPFAM" id="SSF52058">
    <property type="entry name" value="L domain-like"/>
    <property type="match status" value="1"/>
</dbReference>
<evidence type="ECO:0000256" key="3">
    <source>
        <dbReference type="PROSITE-ProRule" id="PRU10141"/>
    </source>
</evidence>
<sequence length="1034" mass="118356">MIFDIINSKAELKEASGSIIIPKTFFENNKEYIVSDIQYSALTRVTSIGFAPDSQISTFKSGIFAGSSIERLSIPKSIDTLEAGWCRDVRFLTKITISPENKHFKYIDNKIIVGKSNPSTDNFDTIFFARRDITSITIPSFIEYILPYSFENCQQLKTINFDSNSKIKILRSESFSKSGIENFICPKSIEKIESFCFIECQKLKTVNFQSGSKLNLIERFAFQYSSLESIFIPKNTRLTPNSLNRCYSLLKIQISPENKYYKYLDDRFIVTESNPNIFDKLVFVRSFGLSKLVIPSYINSFCKECFNLFRCESVEYSTDTKLRSIDDGLFKNSEIKTIKIPSNFTKIGKKSFKSCSKLTTVILDSKSSVLKSIEESSFEKSAIKSLTIPKSVTSIEKLAFYDSDIVSITIPQSTKSIDECCFSNCKKLKTVTFAPDSILESIGPSAFSDSKIESITIPKNVKSIGPFCFVRCSELKTVTFEQNSMLKTIGPSAFESCRIESISIPSSVEEIGGRCFFECYFLKTINFDSKSKLAVINDRIISFTKVSKFSLPPSVTEIKMEAFAFCEKLDVFEIPLNSKLETISPFAFTTDPMETYIYKFSLEKYMKIVSPISFIKKIFTIISEVDYFIDRTFFSKIEIIDENVDLDEIADFSYGVEVISTPNAKEIHIVPDFDNCLFQVPRSAKIKSEIANIKDSIEFIQDKTGSFHVMSSEEFEEYYQIIKSKKPVGEGMTSVVYKVPNPKIEKDFYALKVYKQTFVSKTEDDEETNTAKNDDDDDDDWGKDDNEEEANNHVQIDYDKMKQFYFEYEILTNLDHQNIIKAFCFFFGDEKHPTPSILLEYYGHNLKKSFKKLKPIDLVGIIYEIADAMKYAHDCNLIHRDLKPENILLDDQKHVKISDFGISTFIDTETQRRTQTRTHGIGTQAYMAPELFDASKPYNEKVDVYAFGIVMYFILSNRKLPEINIADVLKQKEIPIPKSINSLSTKMIKDCCNFDYKKRPSFTEIVDTIKKNNFSLIDGLDDQIEALKDRLALT</sequence>
<dbReference type="GO" id="GO:0016301">
    <property type="term" value="F:kinase activity"/>
    <property type="evidence" value="ECO:0007669"/>
    <property type="project" value="UniProtKB-KW"/>
</dbReference>
<dbReference type="Gene3D" id="3.30.200.20">
    <property type="entry name" value="Phosphorylase Kinase, domain 1"/>
    <property type="match status" value="1"/>
</dbReference>
<feature type="binding site" evidence="3">
    <location>
        <position position="752"/>
    </location>
    <ligand>
        <name>ATP</name>
        <dbReference type="ChEBI" id="CHEBI:30616"/>
    </ligand>
</feature>
<dbReference type="InterPro" id="IPR032675">
    <property type="entry name" value="LRR_dom_sf"/>
</dbReference>
<evidence type="ECO:0000256" key="4">
    <source>
        <dbReference type="SAM" id="MobiDB-lite"/>
    </source>
</evidence>
<evidence type="ECO:0000256" key="1">
    <source>
        <dbReference type="ARBA" id="ARBA00022741"/>
    </source>
</evidence>
<feature type="compositionally biased region" description="Acidic residues" evidence="4">
    <location>
        <begin position="763"/>
        <end position="789"/>
    </location>
</feature>
<dbReference type="InterPro" id="IPR011009">
    <property type="entry name" value="Kinase-like_dom_sf"/>
</dbReference>
<dbReference type="SUPFAM" id="SSF56112">
    <property type="entry name" value="Protein kinase-like (PK-like)"/>
    <property type="match status" value="1"/>
</dbReference>
<protein>
    <submittedName>
        <fullName evidence="6">Spindle assembly checkpoint kinase</fullName>
    </submittedName>
</protein>
<dbReference type="PANTHER" id="PTHR23257">
    <property type="entry name" value="SERINE-THREONINE PROTEIN KINASE"/>
    <property type="match status" value="1"/>
</dbReference>
<dbReference type="PROSITE" id="PS00108">
    <property type="entry name" value="PROTEIN_KINASE_ST"/>
    <property type="match status" value="1"/>
</dbReference>
<dbReference type="InterPro" id="IPR000719">
    <property type="entry name" value="Prot_kinase_dom"/>
</dbReference>
<keyword evidence="7" id="KW-1185">Reference proteome</keyword>
<comment type="caution">
    <text evidence="6">The sequence shown here is derived from an EMBL/GenBank/DDBJ whole genome shotgun (WGS) entry which is preliminary data.</text>
</comment>
<feature type="domain" description="Protein kinase" evidence="5">
    <location>
        <begin position="722"/>
        <end position="1015"/>
    </location>
</feature>
<dbReference type="Gene3D" id="1.10.510.10">
    <property type="entry name" value="Transferase(Phosphotransferase) domain 1"/>
    <property type="match status" value="1"/>
</dbReference>
<proteinExistence type="predicted"/>
<dbReference type="InterPro" id="IPR008271">
    <property type="entry name" value="Ser/Thr_kinase_AS"/>
</dbReference>
<organism evidence="6 7">
    <name type="scientific">Tritrichomonas musculus</name>
    <dbReference type="NCBI Taxonomy" id="1915356"/>
    <lineage>
        <taxon>Eukaryota</taxon>
        <taxon>Metamonada</taxon>
        <taxon>Parabasalia</taxon>
        <taxon>Tritrichomonadida</taxon>
        <taxon>Tritrichomonadidae</taxon>
        <taxon>Tritrichomonas</taxon>
    </lineage>
</organism>
<keyword evidence="2 3" id="KW-0067">ATP-binding</keyword>
<evidence type="ECO:0000313" key="6">
    <source>
        <dbReference type="EMBL" id="KAK8890703.1"/>
    </source>
</evidence>
<dbReference type="EMBL" id="JAPFFF010000005">
    <property type="protein sequence ID" value="KAK8890703.1"/>
    <property type="molecule type" value="Genomic_DNA"/>
</dbReference>
<dbReference type="Pfam" id="PF00069">
    <property type="entry name" value="Pkinase"/>
    <property type="match status" value="1"/>
</dbReference>
<accession>A0ABR2KIS2</accession>
<dbReference type="InterPro" id="IPR026906">
    <property type="entry name" value="LRR_5"/>
</dbReference>
<dbReference type="Gene3D" id="3.80.10.10">
    <property type="entry name" value="Ribonuclease Inhibitor"/>
    <property type="match status" value="3"/>
</dbReference>
<name>A0ABR2KIS2_9EUKA</name>
<dbReference type="InterPro" id="IPR050167">
    <property type="entry name" value="Ser_Thr_protein_kinase"/>
</dbReference>
<dbReference type="InterPro" id="IPR017441">
    <property type="entry name" value="Protein_kinase_ATP_BS"/>
</dbReference>
<dbReference type="Gene3D" id="3.40.50.12480">
    <property type="match status" value="1"/>
</dbReference>
<dbReference type="SMART" id="SM00220">
    <property type="entry name" value="S_TKc"/>
    <property type="match status" value="1"/>
</dbReference>
<keyword evidence="6" id="KW-0418">Kinase</keyword>
<reference evidence="6 7" key="1">
    <citation type="submission" date="2024-04" db="EMBL/GenBank/DDBJ databases">
        <title>Tritrichomonas musculus Genome.</title>
        <authorList>
            <person name="Alves-Ferreira E."/>
            <person name="Grigg M."/>
            <person name="Lorenzi H."/>
            <person name="Galac M."/>
        </authorList>
    </citation>
    <scope>NUCLEOTIDE SEQUENCE [LARGE SCALE GENOMIC DNA]</scope>
    <source>
        <strain evidence="6 7">EAF2021</strain>
    </source>
</reference>
<evidence type="ECO:0000256" key="2">
    <source>
        <dbReference type="ARBA" id="ARBA00022840"/>
    </source>
</evidence>
<dbReference type="PROSITE" id="PS50011">
    <property type="entry name" value="PROTEIN_KINASE_DOM"/>
    <property type="match status" value="1"/>
</dbReference>
<dbReference type="Proteomes" id="UP001470230">
    <property type="component" value="Unassembled WGS sequence"/>
</dbReference>
<evidence type="ECO:0000313" key="7">
    <source>
        <dbReference type="Proteomes" id="UP001470230"/>
    </source>
</evidence>